<dbReference type="InterPro" id="IPR047135">
    <property type="entry name" value="YsiQ"/>
</dbReference>
<dbReference type="InterPro" id="IPR002528">
    <property type="entry name" value="MATE_fam"/>
</dbReference>
<dbReference type="PANTHER" id="PTHR42925:SF1">
    <property type="entry name" value="VIRULENCE FACTOR MVIN"/>
    <property type="match status" value="1"/>
</dbReference>
<protein>
    <submittedName>
        <fullName evidence="8">MATE family efflux transporter</fullName>
    </submittedName>
</protein>
<evidence type="ECO:0000256" key="6">
    <source>
        <dbReference type="ARBA" id="ARBA00023136"/>
    </source>
</evidence>
<dbReference type="InterPro" id="IPR048279">
    <property type="entry name" value="MdtK-like"/>
</dbReference>
<dbReference type="GO" id="GO:0015297">
    <property type="term" value="F:antiporter activity"/>
    <property type="evidence" value="ECO:0007669"/>
    <property type="project" value="InterPro"/>
</dbReference>
<dbReference type="AlphaFoldDB" id="A0A6A7MV13"/>
<proteinExistence type="predicted"/>
<keyword evidence="5 7" id="KW-1133">Transmembrane helix</keyword>
<evidence type="ECO:0000256" key="5">
    <source>
        <dbReference type="ARBA" id="ARBA00022989"/>
    </source>
</evidence>
<feature type="transmembrane region" description="Helical" evidence="7">
    <location>
        <begin position="276"/>
        <end position="303"/>
    </location>
</feature>
<reference evidence="8 9" key="1">
    <citation type="submission" date="2019-10" db="EMBL/GenBank/DDBJ databases">
        <title>Two novel species isolated from a subtropical stream in China.</title>
        <authorList>
            <person name="Lu H."/>
        </authorList>
    </citation>
    <scope>NUCLEOTIDE SEQUENCE [LARGE SCALE GENOMIC DNA]</scope>
    <source>
        <strain evidence="8 9">FT29W</strain>
    </source>
</reference>
<dbReference type="Proteomes" id="UP000440498">
    <property type="component" value="Unassembled WGS sequence"/>
</dbReference>
<feature type="transmembrane region" description="Helical" evidence="7">
    <location>
        <begin position="48"/>
        <end position="74"/>
    </location>
</feature>
<dbReference type="CDD" id="cd13134">
    <property type="entry name" value="MATE_like_8"/>
    <property type="match status" value="1"/>
</dbReference>
<dbReference type="Pfam" id="PF01554">
    <property type="entry name" value="MatE"/>
    <property type="match status" value="2"/>
</dbReference>
<feature type="transmembrane region" description="Helical" evidence="7">
    <location>
        <begin position="235"/>
        <end position="256"/>
    </location>
</feature>
<feature type="transmembrane region" description="Helical" evidence="7">
    <location>
        <begin position="86"/>
        <end position="113"/>
    </location>
</feature>
<feature type="transmembrane region" description="Helical" evidence="7">
    <location>
        <begin position="125"/>
        <end position="142"/>
    </location>
</feature>
<keyword evidence="9" id="KW-1185">Reference proteome</keyword>
<evidence type="ECO:0000256" key="2">
    <source>
        <dbReference type="ARBA" id="ARBA00022448"/>
    </source>
</evidence>
<evidence type="ECO:0000256" key="7">
    <source>
        <dbReference type="SAM" id="Phobius"/>
    </source>
</evidence>
<feature type="transmembrane region" description="Helical" evidence="7">
    <location>
        <begin position="323"/>
        <end position="344"/>
    </location>
</feature>
<keyword evidence="6 7" id="KW-0472">Membrane</keyword>
<keyword evidence="2" id="KW-0813">Transport</keyword>
<feature type="transmembrane region" description="Helical" evidence="7">
    <location>
        <begin position="194"/>
        <end position="214"/>
    </location>
</feature>
<comment type="caution">
    <text evidence="8">The sequence shown here is derived from an EMBL/GenBank/DDBJ whole genome shotgun (WGS) entry which is preliminary data.</text>
</comment>
<accession>A0A6A7MV13</accession>
<feature type="transmembrane region" description="Helical" evidence="7">
    <location>
        <begin position="350"/>
        <end position="374"/>
    </location>
</feature>
<comment type="subcellular location">
    <subcellularLocation>
        <location evidence="1">Cell inner membrane</location>
        <topology evidence="1">Multi-pass membrane protein</topology>
    </subcellularLocation>
</comment>
<evidence type="ECO:0000256" key="1">
    <source>
        <dbReference type="ARBA" id="ARBA00004429"/>
    </source>
</evidence>
<evidence type="ECO:0000256" key="3">
    <source>
        <dbReference type="ARBA" id="ARBA00022475"/>
    </source>
</evidence>
<feature type="transmembrane region" description="Helical" evidence="7">
    <location>
        <begin position="163"/>
        <end position="182"/>
    </location>
</feature>
<sequence>MPASKTPIRTPPMFNLAWPLLVELGLAIASSVIGTALASRISDAAGGAFAIASQVSATLFILFRIIGAGVSVVVTQNLGGGQRAAADRVACAVVGASTWLGVVTGLMALLGAHGVLHLLNAPAEVLPLAAPFLQALAPAMLLDAWNASMASVMRAHLRTRDTLVVLVIMHVSHLALALPLMHGWGPIPAMGLPGYAVALAVSRAIGLALHLLMWRVHLHIRVARDDWWRLPRRELGAVLHIGLPGAAENIAWRLAFMVSVATAAELGARSLATQAYVLQLMGGVMMFSIATGLAVEIVVGYLIGAGRLREAHGVVRRSLARGLVVCVLIAACAALLGRWLLGWFTQDQEIIAAGATLLWITVILEPGRTFNLVVINALRAAGDARFPVMAGALSMLLVLAGGSWLLGVVLGWGLPGVWIAYAADEWIRGLIMWRRWQTHAWVPHARASRKRLRPVIVVEG</sequence>
<evidence type="ECO:0000313" key="9">
    <source>
        <dbReference type="Proteomes" id="UP000440498"/>
    </source>
</evidence>
<evidence type="ECO:0000256" key="4">
    <source>
        <dbReference type="ARBA" id="ARBA00022692"/>
    </source>
</evidence>
<dbReference type="RefSeq" id="WP_152836210.1">
    <property type="nucleotide sequence ID" value="NZ_WHUG01000001.1"/>
</dbReference>
<keyword evidence="3" id="KW-1003">Cell membrane</keyword>
<dbReference type="PANTHER" id="PTHR42925">
    <property type="entry name" value="MULTIDRUG AND TOXIN EFFLUX PROTEIN MATE FAMILY"/>
    <property type="match status" value="1"/>
</dbReference>
<dbReference type="GO" id="GO:0005886">
    <property type="term" value="C:plasma membrane"/>
    <property type="evidence" value="ECO:0007669"/>
    <property type="project" value="UniProtKB-SubCell"/>
</dbReference>
<feature type="transmembrane region" description="Helical" evidence="7">
    <location>
        <begin position="386"/>
        <end position="406"/>
    </location>
</feature>
<gene>
    <name evidence="8" type="ORF">GEV02_01705</name>
</gene>
<dbReference type="PIRSF" id="PIRSF006603">
    <property type="entry name" value="DinF"/>
    <property type="match status" value="1"/>
</dbReference>
<name>A0A6A7MV13_9BURK</name>
<dbReference type="GO" id="GO:0042910">
    <property type="term" value="F:xenobiotic transmembrane transporter activity"/>
    <property type="evidence" value="ECO:0007669"/>
    <property type="project" value="InterPro"/>
</dbReference>
<dbReference type="EMBL" id="WHUG01000001">
    <property type="protein sequence ID" value="MQA36851.1"/>
    <property type="molecule type" value="Genomic_DNA"/>
</dbReference>
<organism evidence="8 9">
    <name type="scientific">Rugamonas aquatica</name>
    <dbReference type="NCBI Taxonomy" id="2743357"/>
    <lineage>
        <taxon>Bacteria</taxon>
        <taxon>Pseudomonadati</taxon>
        <taxon>Pseudomonadota</taxon>
        <taxon>Betaproteobacteria</taxon>
        <taxon>Burkholderiales</taxon>
        <taxon>Oxalobacteraceae</taxon>
        <taxon>Telluria group</taxon>
        <taxon>Rugamonas</taxon>
    </lineage>
</organism>
<evidence type="ECO:0000313" key="8">
    <source>
        <dbReference type="EMBL" id="MQA36851.1"/>
    </source>
</evidence>
<keyword evidence="4 7" id="KW-0812">Transmembrane</keyword>